<gene>
    <name evidence="3" type="ORF">P691DRAFT_639821</name>
</gene>
<dbReference type="OrthoDB" id="3235960at2759"/>
<feature type="transmembrane region" description="Helical" evidence="1">
    <location>
        <begin position="135"/>
        <end position="159"/>
    </location>
</feature>
<organism evidence="3 4">
    <name type="scientific">Macrolepiota fuliginosa MF-IS2</name>
    <dbReference type="NCBI Taxonomy" id="1400762"/>
    <lineage>
        <taxon>Eukaryota</taxon>
        <taxon>Fungi</taxon>
        <taxon>Dikarya</taxon>
        <taxon>Basidiomycota</taxon>
        <taxon>Agaricomycotina</taxon>
        <taxon>Agaricomycetes</taxon>
        <taxon>Agaricomycetidae</taxon>
        <taxon>Agaricales</taxon>
        <taxon>Agaricineae</taxon>
        <taxon>Agaricaceae</taxon>
        <taxon>Macrolepiota</taxon>
    </lineage>
</organism>
<feature type="transmembrane region" description="Helical" evidence="1">
    <location>
        <begin position="107"/>
        <end position="129"/>
    </location>
</feature>
<sequence length="188" mass="21010">WLTVEPAERSAELLSLVVSLLNATNATDRTVPQPPTFILDRDVVTINQLWFLSMTQSLAAVVLGTLCLQWLSAFTRKSKIKTHDKALALRQMRYEGLIGWGVPRVPAILLLNVQAALVLFAIGLLWFLWSTNKDVAFPVAIVSGVTILYLVLTTMLPLLQSIIAWMFPKTLTIPQCPFKSPISFIIHR</sequence>
<dbReference type="AlphaFoldDB" id="A0A9P6C0E4"/>
<protein>
    <recommendedName>
        <fullName evidence="2">DUF6535 domain-containing protein</fullName>
    </recommendedName>
</protein>
<name>A0A9P6C0E4_9AGAR</name>
<proteinExistence type="predicted"/>
<reference evidence="3" key="1">
    <citation type="submission" date="2020-11" db="EMBL/GenBank/DDBJ databases">
        <authorList>
            <consortium name="DOE Joint Genome Institute"/>
            <person name="Ahrendt S."/>
            <person name="Riley R."/>
            <person name="Andreopoulos W."/>
            <person name="Labutti K."/>
            <person name="Pangilinan J."/>
            <person name="Ruiz-Duenas F.J."/>
            <person name="Barrasa J.M."/>
            <person name="Sanchez-Garcia M."/>
            <person name="Camarero S."/>
            <person name="Miyauchi S."/>
            <person name="Serrano A."/>
            <person name="Linde D."/>
            <person name="Babiker R."/>
            <person name="Drula E."/>
            <person name="Ayuso-Fernandez I."/>
            <person name="Pacheco R."/>
            <person name="Padilla G."/>
            <person name="Ferreira P."/>
            <person name="Barriuso J."/>
            <person name="Kellner H."/>
            <person name="Castanera R."/>
            <person name="Alfaro M."/>
            <person name="Ramirez L."/>
            <person name="Pisabarro A.G."/>
            <person name="Kuo A."/>
            <person name="Tritt A."/>
            <person name="Lipzen A."/>
            <person name="He G."/>
            <person name="Yan M."/>
            <person name="Ng V."/>
            <person name="Cullen D."/>
            <person name="Martin F."/>
            <person name="Rosso M.-N."/>
            <person name="Henrissat B."/>
            <person name="Hibbett D."/>
            <person name="Martinez A.T."/>
            <person name="Grigoriev I.V."/>
        </authorList>
    </citation>
    <scope>NUCLEOTIDE SEQUENCE</scope>
    <source>
        <strain evidence="3">MF-IS2</strain>
    </source>
</reference>
<evidence type="ECO:0000313" key="3">
    <source>
        <dbReference type="EMBL" id="KAF9444519.1"/>
    </source>
</evidence>
<keyword evidence="1" id="KW-1133">Transmembrane helix</keyword>
<feature type="domain" description="DUF6535" evidence="2">
    <location>
        <begin position="1"/>
        <end position="130"/>
    </location>
</feature>
<keyword evidence="1" id="KW-0472">Membrane</keyword>
<keyword evidence="4" id="KW-1185">Reference proteome</keyword>
<evidence type="ECO:0000256" key="1">
    <source>
        <dbReference type="SAM" id="Phobius"/>
    </source>
</evidence>
<accession>A0A9P6C0E4</accession>
<evidence type="ECO:0000313" key="4">
    <source>
        <dbReference type="Proteomes" id="UP000807342"/>
    </source>
</evidence>
<feature type="transmembrane region" description="Helical" evidence="1">
    <location>
        <begin position="50"/>
        <end position="71"/>
    </location>
</feature>
<dbReference type="InterPro" id="IPR045338">
    <property type="entry name" value="DUF6535"/>
</dbReference>
<dbReference type="EMBL" id="MU151369">
    <property type="protein sequence ID" value="KAF9444519.1"/>
    <property type="molecule type" value="Genomic_DNA"/>
</dbReference>
<evidence type="ECO:0000259" key="2">
    <source>
        <dbReference type="Pfam" id="PF20153"/>
    </source>
</evidence>
<feature type="non-terminal residue" evidence="3">
    <location>
        <position position="188"/>
    </location>
</feature>
<feature type="non-terminal residue" evidence="3">
    <location>
        <position position="1"/>
    </location>
</feature>
<dbReference type="Proteomes" id="UP000807342">
    <property type="component" value="Unassembled WGS sequence"/>
</dbReference>
<dbReference type="Pfam" id="PF20153">
    <property type="entry name" value="DUF6535"/>
    <property type="match status" value="1"/>
</dbReference>
<keyword evidence="1" id="KW-0812">Transmembrane</keyword>
<comment type="caution">
    <text evidence="3">The sequence shown here is derived from an EMBL/GenBank/DDBJ whole genome shotgun (WGS) entry which is preliminary data.</text>
</comment>